<dbReference type="GO" id="GO:0016491">
    <property type="term" value="F:oxidoreductase activity"/>
    <property type="evidence" value="ECO:0007669"/>
    <property type="project" value="UniProtKB-KW"/>
</dbReference>
<accession>A0AAD6XS49</accession>
<evidence type="ECO:0000313" key="2">
    <source>
        <dbReference type="EMBL" id="KAJ7083633.1"/>
    </source>
</evidence>
<dbReference type="EMBL" id="JARJCN010000040">
    <property type="protein sequence ID" value="KAJ7083633.1"/>
    <property type="molecule type" value="Genomic_DNA"/>
</dbReference>
<organism evidence="2 3">
    <name type="scientific">Mycena belliarum</name>
    <dbReference type="NCBI Taxonomy" id="1033014"/>
    <lineage>
        <taxon>Eukaryota</taxon>
        <taxon>Fungi</taxon>
        <taxon>Dikarya</taxon>
        <taxon>Basidiomycota</taxon>
        <taxon>Agaricomycotina</taxon>
        <taxon>Agaricomycetes</taxon>
        <taxon>Agaricomycetidae</taxon>
        <taxon>Agaricales</taxon>
        <taxon>Marasmiineae</taxon>
        <taxon>Mycenaceae</taxon>
        <taxon>Mycena</taxon>
    </lineage>
</organism>
<name>A0AAD6XS49_9AGAR</name>
<sequence length="482" mass="52684">MANSFHRTPLNKGAVNLPGSTPQSVALLQELLRKDYEGHHCFTADSGLHNHLTHHLMAVHDLGAPASLLQVIYDEEVSMQRPLRVADKIEVTELNWTLRLGKPDSYADYLDFFSTQISACGITRVLQRYVFDPEANRGGAMMLVRLMSGLIHPFIQLGFGIEFGQDCMVAQGLAEAAVTAPGGIAAFEMPSALPALAECNPAKTTLLELLREVYDSPTLAPVMPYDPDALMVKRLRDWMADPTRAAEIRRIYDKWSIDLQGGDEEFDRKVEECIFQATLLVAATGKPGRAPRHDFFLMHYLTSAIFLPTVLKKLPTPTAKAQLLQSYVRVAAVILMLRGRPRIDIPLIMSCSEFPQPPEQGLNGGRADSSAFGKPDEAGGTNPWFAIVRNALHHPEPHVAKSVRALYYGAQAFGHITRGGVLGAFDASGAETHPGAGQLDGTVFLRAAGSICQALGWVTHGQPASDWDRSALGWEEAWVDGN</sequence>
<reference evidence="2" key="1">
    <citation type="submission" date="2023-03" db="EMBL/GenBank/DDBJ databases">
        <title>Massive genome expansion in bonnet fungi (Mycena s.s.) driven by repeated elements and novel gene families across ecological guilds.</title>
        <authorList>
            <consortium name="Lawrence Berkeley National Laboratory"/>
            <person name="Harder C.B."/>
            <person name="Miyauchi S."/>
            <person name="Viragh M."/>
            <person name="Kuo A."/>
            <person name="Thoen E."/>
            <person name="Andreopoulos B."/>
            <person name="Lu D."/>
            <person name="Skrede I."/>
            <person name="Drula E."/>
            <person name="Henrissat B."/>
            <person name="Morin E."/>
            <person name="Kohler A."/>
            <person name="Barry K."/>
            <person name="LaButti K."/>
            <person name="Morin E."/>
            <person name="Salamov A."/>
            <person name="Lipzen A."/>
            <person name="Mereny Z."/>
            <person name="Hegedus B."/>
            <person name="Baldrian P."/>
            <person name="Stursova M."/>
            <person name="Weitz H."/>
            <person name="Taylor A."/>
            <person name="Grigoriev I.V."/>
            <person name="Nagy L.G."/>
            <person name="Martin F."/>
            <person name="Kauserud H."/>
        </authorList>
    </citation>
    <scope>NUCLEOTIDE SEQUENCE</scope>
    <source>
        <strain evidence="2">CBHHK173m</strain>
    </source>
</reference>
<keyword evidence="1" id="KW-0560">Oxidoreductase</keyword>
<protein>
    <submittedName>
        <fullName evidence="2">Uncharacterized protein</fullName>
    </submittedName>
</protein>
<dbReference type="PANTHER" id="PTHR35870:SF1">
    <property type="entry name" value="PROTEIN, PUTATIVE (AFU_ORTHOLOGUE AFUA_5G03330)-RELATED"/>
    <property type="match status" value="1"/>
</dbReference>
<evidence type="ECO:0000313" key="3">
    <source>
        <dbReference type="Proteomes" id="UP001222325"/>
    </source>
</evidence>
<evidence type="ECO:0000256" key="1">
    <source>
        <dbReference type="ARBA" id="ARBA00023002"/>
    </source>
</evidence>
<comment type="caution">
    <text evidence="2">The sequence shown here is derived from an EMBL/GenBank/DDBJ whole genome shotgun (WGS) entry which is preliminary data.</text>
</comment>
<proteinExistence type="predicted"/>
<dbReference type="Proteomes" id="UP001222325">
    <property type="component" value="Unassembled WGS sequence"/>
</dbReference>
<gene>
    <name evidence="2" type="ORF">B0H15DRAFT_416982</name>
</gene>
<keyword evidence="3" id="KW-1185">Reference proteome</keyword>
<dbReference type="Pfam" id="PF14027">
    <property type="entry name" value="Questin_oxidase"/>
    <property type="match status" value="1"/>
</dbReference>
<dbReference type="InterPro" id="IPR025337">
    <property type="entry name" value="Questin_oxidase-like"/>
</dbReference>
<dbReference type="AlphaFoldDB" id="A0AAD6XS49"/>
<dbReference type="PANTHER" id="PTHR35870">
    <property type="entry name" value="PROTEIN, PUTATIVE (AFU_ORTHOLOGUE AFUA_5G03330)-RELATED"/>
    <property type="match status" value="1"/>
</dbReference>